<dbReference type="Gene3D" id="2.30.30.140">
    <property type="match status" value="1"/>
</dbReference>
<dbReference type="InterPro" id="IPR001109">
    <property type="entry name" value="Hydrogenase_HupF/HypC"/>
</dbReference>
<dbReference type="EMBL" id="JAKZJU020000001">
    <property type="protein sequence ID" value="MDL2059533.1"/>
    <property type="molecule type" value="Genomic_DNA"/>
</dbReference>
<dbReference type="Proteomes" id="UP001165481">
    <property type="component" value="Unassembled WGS sequence"/>
</dbReference>
<dbReference type="PROSITE" id="PS01097">
    <property type="entry name" value="HUPF_HYPC"/>
    <property type="match status" value="1"/>
</dbReference>
<dbReference type="InterPro" id="IPR019812">
    <property type="entry name" value="Hydgase_assmbl_chp_CS"/>
</dbReference>
<dbReference type="PRINTS" id="PR00445">
    <property type="entry name" value="HUPFHYPC"/>
</dbReference>
<dbReference type="NCBIfam" id="TIGR00074">
    <property type="entry name" value="hypC_hupF"/>
    <property type="match status" value="1"/>
</dbReference>
<gene>
    <name evidence="2" type="ORF">MUN46_006280</name>
</gene>
<dbReference type="PANTHER" id="PTHR35177">
    <property type="entry name" value="HYDROGENASE MATURATION FACTOR HYBG"/>
    <property type="match status" value="1"/>
</dbReference>
<sequence>MCLAVPGKIVSVSSPEEAVADLGGIRKAVNVSLIDDPKPGDWVIIHVGFALQRIDEEQAQETLRALEAAARSGEALQGAGAAA</sequence>
<evidence type="ECO:0000256" key="1">
    <source>
        <dbReference type="ARBA" id="ARBA00006018"/>
    </source>
</evidence>
<proteinExistence type="inferred from homology"/>
<comment type="caution">
    <text evidence="2">The sequence shown here is derived from an EMBL/GenBank/DDBJ whole genome shotgun (WGS) entry which is preliminary data.</text>
</comment>
<reference evidence="2" key="1">
    <citation type="submission" date="2023-03" db="EMBL/GenBank/DDBJ databases">
        <title>Mesosutterella sp. nov. isolated from porcine feces.</title>
        <authorList>
            <person name="Yu S."/>
        </authorList>
    </citation>
    <scope>NUCLEOTIDE SEQUENCE</scope>
    <source>
        <strain evidence="2">AGMB02718</strain>
    </source>
</reference>
<organism evidence="2 3">
    <name type="scientific">Mesosutterella faecium</name>
    <dbReference type="NCBI Taxonomy" id="2925194"/>
    <lineage>
        <taxon>Bacteria</taxon>
        <taxon>Pseudomonadati</taxon>
        <taxon>Pseudomonadota</taxon>
        <taxon>Betaproteobacteria</taxon>
        <taxon>Burkholderiales</taxon>
        <taxon>Sutterellaceae</taxon>
        <taxon>Mesosutterella</taxon>
    </lineage>
</organism>
<dbReference type="SUPFAM" id="SSF159127">
    <property type="entry name" value="HupF/HypC-like"/>
    <property type="match status" value="1"/>
</dbReference>
<dbReference type="RefSeq" id="WP_243376229.1">
    <property type="nucleotide sequence ID" value="NZ_JAKZJU020000001.1"/>
</dbReference>
<comment type="similarity">
    <text evidence="1">Belongs to the HupF/HypC family.</text>
</comment>
<dbReference type="PANTHER" id="PTHR35177:SF2">
    <property type="entry name" value="HYDROGENASE MATURATION FACTOR HYBG"/>
    <property type="match status" value="1"/>
</dbReference>
<evidence type="ECO:0000313" key="2">
    <source>
        <dbReference type="EMBL" id="MDL2059533.1"/>
    </source>
</evidence>
<protein>
    <submittedName>
        <fullName evidence="2">HypC/HybG/HupF family hydrogenase formation chaperone</fullName>
    </submittedName>
</protein>
<evidence type="ECO:0000313" key="3">
    <source>
        <dbReference type="Proteomes" id="UP001165481"/>
    </source>
</evidence>
<keyword evidence="3" id="KW-1185">Reference proteome</keyword>
<dbReference type="Pfam" id="PF01455">
    <property type="entry name" value="HupF_HypC"/>
    <property type="match status" value="1"/>
</dbReference>
<name>A0ABT7IMD0_9BURK</name>
<accession>A0ABT7IMD0</accession>